<dbReference type="OrthoDB" id="5413827at2759"/>
<dbReference type="AlphaFoldDB" id="A0A6A5YN14"/>
<dbReference type="PANTHER" id="PTHR42085:SF1">
    <property type="entry name" value="F-BOX DOMAIN-CONTAINING PROTEIN"/>
    <property type="match status" value="1"/>
</dbReference>
<accession>A0A6A5YN14</accession>
<evidence type="ECO:0000259" key="1">
    <source>
        <dbReference type="Pfam" id="PF24864"/>
    </source>
</evidence>
<dbReference type="InterPro" id="IPR056632">
    <property type="entry name" value="DUF7730"/>
</dbReference>
<proteinExistence type="predicted"/>
<feature type="domain" description="DUF7730" evidence="1">
    <location>
        <begin position="34"/>
        <end position="142"/>
    </location>
</feature>
<dbReference type="Pfam" id="PF24864">
    <property type="entry name" value="DUF7730"/>
    <property type="match status" value="1"/>
</dbReference>
<evidence type="ECO:0000313" key="2">
    <source>
        <dbReference type="EMBL" id="KAF2107601.1"/>
    </source>
</evidence>
<dbReference type="Proteomes" id="UP000799770">
    <property type="component" value="Unassembled WGS sequence"/>
</dbReference>
<gene>
    <name evidence="2" type="ORF">BDV96DRAFT_637477</name>
</gene>
<dbReference type="PANTHER" id="PTHR42085">
    <property type="entry name" value="F-BOX DOMAIN-CONTAINING PROTEIN"/>
    <property type="match status" value="1"/>
</dbReference>
<keyword evidence="3" id="KW-1185">Reference proteome</keyword>
<name>A0A6A5YN14_9PLEO</name>
<dbReference type="InterPro" id="IPR038883">
    <property type="entry name" value="AN11006-like"/>
</dbReference>
<organism evidence="2 3">
    <name type="scientific">Lophiotrema nucula</name>
    <dbReference type="NCBI Taxonomy" id="690887"/>
    <lineage>
        <taxon>Eukaryota</taxon>
        <taxon>Fungi</taxon>
        <taxon>Dikarya</taxon>
        <taxon>Ascomycota</taxon>
        <taxon>Pezizomycotina</taxon>
        <taxon>Dothideomycetes</taxon>
        <taxon>Pleosporomycetidae</taxon>
        <taxon>Pleosporales</taxon>
        <taxon>Lophiotremataceae</taxon>
        <taxon>Lophiotrema</taxon>
    </lineage>
</organism>
<reference evidence="2" key="1">
    <citation type="journal article" date="2020" name="Stud. Mycol.">
        <title>101 Dothideomycetes genomes: a test case for predicting lifestyles and emergence of pathogens.</title>
        <authorList>
            <person name="Haridas S."/>
            <person name="Albert R."/>
            <person name="Binder M."/>
            <person name="Bloem J."/>
            <person name="Labutti K."/>
            <person name="Salamov A."/>
            <person name="Andreopoulos B."/>
            <person name="Baker S."/>
            <person name="Barry K."/>
            <person name="Bills G."/>
            <person name="Bluhm B."/>
            <person name="Cannon C."/>
            <person name="Castanera R."/>
            <person name="Culley D."/>
            <person name="Daum C."/>
            <person name="Ezra D."/>
            <person name="Gonzalez J."/>
            <person name="Henrissat B."/>
            <person name="Kuo A."/>
            <person name="Liang C."/>
            <person name="Lipzen A."/>
            <person name="Lutzoni F."/>
            <person name="Magnuson J."/>
            <person name="Mondo S."/>
            <person name="Nolan M."/>
            <person name="Ohm R."/>
            <person name="Pangilinan J."/>
            <person name="Park H.-J."/>
            <person name="Ramirez L."/>
            <person name="Alfaro M."/>
            <person name="Sun H."/>
            <person name="Tritt A."/>
            <person name="Yoshinaga Y."/>
            <person name="Zwiers L.-H."/>
            <person name="Turgeon B."/>
            <person name="Goodwin S."/>
            <person name="Spatafora J."/>
            <person name="Crous P."/>
            <person name="Grigoriev I."/>
        </authorList>
    </citation>
    <scope>NUCLEOTIDE SEQUENCE</scope>
    <source>
        <strain evidence="2">CBS 627.86</strain>
    </source>
</reference>
<protein>
    <recommendedName>
        <fullName evidence="1">DUF7730 domain-containing protein</fullName>
    </recommendedName>
</protein>
<evidence type="ECO:0000313" key="3">
    <source>
        <dbReference type="Proteomes" id="UP000799770"/>
    </source>
</evidence>
<sequence>MATFVPMKGSPRKPPTIQIPNVASSAADPNKISFLDFPAEIRNQINGELLKFDEPIVLIAPEVLGKAEKIAKKVKLMQEIDNFSRLTDDSDSDDEDEAAVTDNVSHHTFDFDLNMLYTCRQVYHEAASLFYGGNTFGFSWHPSVHNIAAGQIEYCAKWLTRIGSQFTFLKNVNIDVSLVCPTSCRCCNDRLRCGSPRRPPTWVFSGNLEILSLIQVMWVNPAAACTIQFIQGDQKMDTEMFGDDTEEEEEEEGKPEITVDHLNKALISLSQHDNLGLQKYGRFERFFTHMFIHRRDGTGFVEYRSDSALPIGNFQVMDSGETTWTNHQSSAKILGLPYQVLEKICGLVVYKEAGIAFNFDNKSAANLEAGLSGAHRYLRSIALTQLYEQNDFKVILESSDPRTSFDGFKSLKGVWSKKRPGALQFFNSDRRFPRSLELVLRVQSKTNMDLSDLRISILGLIRATRKISERYGNKTSVTFSLAHEQNGEQQTRSLTLNLQELQIRVFHMLSIVLQSSPQVEHSDCPEVWVNGHGHATEAIHSDSHESTRSVYANVHPILDGFQIKWVCLNFARELDKHALKRVSGPFFFCYSDLEVSLKKDRSLIGLWSYLRNIMPWDWYGWKADSLQNMAQQQLRIAAQREASTASI</sequence>
<dbReference type="EMBL" id="ML977353">
    <property type="protein sequence ID" value="KAF2107601.1"/>
    <property type="molecule type" value="Genomic_DNA"/>
</dbReference>